<dbReference type="Gene3D" id="3.40.50.300">
    <property type="entry name" value="P-loop containing nucleotide triphosphate hydrolases"/>
    <property type="match status" value="1"/>
</dbReference>
<proteinExistence type="predicted"/>
<dbReference type="SUPFAM" id="SSF52540">
    <property type="entry name" value="P-loop containing nucleoside triphosphate hydrolases"/>
    <property type="match status" value="1"/>
</dbReference>
<evidence type="ECO:0000256" key="1">
    <source>
        <dbReference type="ARBA" id="ARBA00022737"/>
    </source>
</evidence>
<evidence type="ECO:0000313" key="4">
    <source>
        <dbReference type="Proteomes" id="UP000663193"/>
    </source>
</evidence>
<feature type="domain" description="Nephrocystin 3-like N-terminal" evidence="2">
    <location>
        <begin position="38"/>
        <end position="197"/>
    </location>
</feature>
<gene>
    <name evidence="3" type="ORF">JI435_055320</name>
</gene>
<accession>A0A7U2HZ11</accession>
<dbReference type="VEuPathDB" id="FungiDB:JI435_055320"/>
<organism evidence="3 4">
    <name type="scientific">Phaeosphaeria nodorum (strain SN15 / ATCC MYA-4574 / FGSC 10173)</name>
    <name type="common">Glume blotch fungus</name>
    <name type="synonym">Parastagonospora nodorum</name>
    <dbReference type="NCBI Taxonomy" id="321614"/>
    <lineage>
        <taxon>Eukaryota</taxon>
        <taxon>Fungi</taxon>
        <taxon>Dikarya</taxon>
        <taxon>Ascomycota</taxon>
        <taxon>Pezizomycotina</taxon>
        <taxon>Dothideomycetes</taxon>
        <taxon>Pleosporomycetidae</taxon>
        <taxon>Pleosporales</taxon>
        <taxon>Pleosporineae</taxon>
        <taxon>Phaeosphaeriaceae</taxon>
        <taxon>Parastagonospora</taxon>
    </lineage>
</organism>
<reference evidence="4" key="1">
    <citation type="journal article" date="2021" name="BMC Genomics">
        <title>Chromosome-level genome assembly and manually-curated proteome of model necrotroph Parastagonospora nodorum Sn15 reveals a genome-wide trove of candidate effector homologs, and redundancy of virulence-related functions within an accessory chromosome.</title>
        <authorList>
            <person name="Bertazzoni S."/>
            <person name="Jones D.A.B."/>
            <person name="Phan H.T."/>
            <person name="Tan K.-C."/>
            <person name="Hane J.K."/>
        </authorList>
    </citation>
    <scope>NUCLEOTIDE SEQUENCE [LARGE SCALE GENOMIC DNA]</scope>
    <source>
        <strain evidence="4">SN15 / ATCC MYA-4574 / FGSC 10173)</strain>
    </source>
</reference>
<dbReference type="EMBL" id="CP069028">
    <property type="protein sequence ID" value="QRC95893.1"/>
    <property type="molecule type" value="Genomic_DNA"/>
</dbReference>
<name>A0A7U2HZ11_PHANO</name>
<dbReference type="SUPFAM" id="SSF57850">
    <property type="entry name" value="RING/U-box"/>
    <property type="match status" value="1"/>
</dbReference>
<keyword evidence="1" id="KW-0677">Repeat</keyword>
<dbReference type="Pfam" id="PF24883">
    <property type="entry name" value="NPHP3_N"/>
    <property type="match status" value="1"/>
</dbReference>
<dbReference type="InterPro" id="IPR027417">
    <property type="entry name" value="P-loop_NTPase"/>
</dbReference>
<protein>
    <recommendedName>
        <fullName evidence="2">Nephrocystin 3-like N-terminal domain-containing protein</fullName>
    </recommendedName>
</protein>
<evidence type="ECO:0000259" key="2">
    <source>
        <dbReference type="Pfam" id="PF24883"/>
    </source>
</evidence>
<dbReference type="PANTHER" id="PTHR10039">
    <property type="entry name" value="AMELOGENIN"/>
    <property type="match status" value="1"/>
</dbReference>
<keyword evidence="4" id="KW-1185">Reference proteome</keyword>
<dbReference type="AlphaFoldDB" id="A0A7U2HZ11"/>
<dbReference type="OrthoDB" id="3885310at2759"/>
<sequence>MSHTVGKPDPFGQRRRLAHSAISDEYRLTPETYENLFGEVFFESQIYRVWSQGNRPWALHCYGDPGCGKTTLAAITVNRLRAHGTTSVVSVFIGKDTKVSAADLLEDLLVCIHNQLRSIDPETDNHFAQYETACRYGESVSRRTTLLRVAITSLLDKHQHTFLVIDGYDRVGHDLQILLDRELADLRAHRLRVMLTRRVPAFEPPRVKICDGCQAYNLKLYWSCKACFALQLPFDLCYDCRVKERICVVHGVAHFEESYNHVSTDVSYPDNMEEYLLWELRRMSRVPQLHMFLEDAGMSQRIIKSMSYDRNITIAKLYLDNVFREQCLDVVVKVNDRLPRNIIAMFDDGIGRIKQRPDREADIGLLAIAAVGENNQGIALVSLANWMRDALSRLPYLAQAPPRSLEDILRYTNGFIQERVSNSGDRYFIVLGQEPAQYIPNFQDVDGNLSNSAKIDISAVGFITTDHR</sequence>
<dbReference type="InterPro" id="IPR056884">
    <property type="entry name" value="NPHP3-like_N"/>
</dbReference>
<dbReference type="Proteomes" id="UP000663193">
    <property type="component" value="Chromosome 6"/>
</dbReference>
<evidence type="ECO:0000313" key="3">
    <source>
        <dbReference type="EMBL" id="QRC95893.1"/>
    </source>
</evidence>